<dbReference type="SMART" id="SM00487">
    <property type="entry name" value="DEXDc"/>
    <property type="match status" value="1"/>
</dbReference>
<dbReference type="Proteomes" id="UP001459714">
    <property type="component" value="Unassembled WGS sequence"/>
</dbReference>
<keyword evidence="9" id="KW-0051">Antiviral defense</keyword>
<evidence type="ECO:0000256" key="1">
    <source>
        <dbReference type="ARBA" id="ARBA00006847"/>
    </source>
</evidence>
<dbReference type="Pfam" id="PF22590">
    <property type="entry name" value="Cas3-like_C_2"/>
    <property type="match status" value="1"/>
</dbReference>
<dbReference type="CDD" id="cd17930">
    <property type="entry name" value="DEXHc_cas3"/>
    <property type="match status" value="1"/>
</dbReference>
<feature type="domain" description="HD Cas3-type" evidence="11">
    <location>
        <begin position="5"/>
        <end position="226"/>
    </location>
</feature>
<evidence type="ECO:0000259" key="11">
    <source>
        <dbReference type="PROSITE" id="PS51643"/>
    </source>
</evidence>
<evidence type="ECO:0000256" key="6">
    <source>
        <dbReference type="ARBA" id="ARBA00022801"/>
    </source>
</evidence>
<dbReference type="InterPro" id="IPR011545">
    <property type="entry name" value="DEAD/DEAH_box_helicase_dom"/>
</dbReference>
<dbReference type="InterPro" id="IPR054712">
    <property type="entry name" value="Cas3-like_dom"/>
</dbReference>
<evidence type="ECO:0000256" key="3">
    <source>
        <dbReference type="ARBA" id="ARBA00022722"/>
    </source>
</evidence>
<dbReference type="NCBIfam" id="TIGR01596">
    <property type="entry name" value="cas3_HD"/>
    <property type="match status" value="1"/>
</dbReference>
<dbReference type="InterPro" id="IPR006483">
    <property type="entry name" value="CRISPR-assoc_Cas3_HD"/>
</dbReference>
<comment type="similarity">
    <text evidence="1">In the N-terminal section; belongs to the CRISPR-associated nuclease Cas3-HD family.</text>
</comment>
<keyword evidence="7" id="KW-0347">Helicase</keyword>
<dbReference type="InterPro" id="IPR027417">
    <property type="entry name" value="P-loop_NTPase"/>
</dbReference>
<dbReference type="SMART" id="SM00490">
    <property type="entry name" value="HELICc"/>
    <property type="match status" value="1"/>
</dbReference>
<protein>
    <submittedName>
        <fullName evidence="12">CRISPR-associated helicase Cas3</fullName>
    </submittedName>
</protein>
<evidence type="ECO:0000256" key="2">
    <source>
        <dbReference type="ARBA" id="ARBA00009046"/>
    </source>
</evidence>
<accession>A0ABU9K0G3</accession>
<evidence type="ECO:0000256" key="9">
    <source>
        <dbReference type="ARBA" id="ARBA00023118"/>
    </source>
</evidence>
<keyword evidence="3" id="KW-0540">Nuclease</keyword>
<evidence type="ECO:0000313" key="13">
    <source>
        <dbReference type="Proteomes" id="UP001459714"/>
    </source>
</evidence>
<evidence type="ECO:0000256" key="8">
    <source>
        <dbReference type="ARBA" id="ARBA00022840"/>
    </source>
</evidence>
<feature type="domain" description="Helicase C-terminal" evidence="10">
    <location>
        <begin position="494"/>
        <end position="659"/>
    </location>
</feature>
<comment type="caution">
    <text evidence="12">The sequence shown here is derived from an EMBL/GenBank/DDBJ whole genome shotgun (WGS) entry which is preliminary data.</text>
</comment>
<dbReference type="PROSITE" id="PS51643">
    <property type="entry name" value="HD_CAS3"/>
    <property type="match status" value="1"/>
</dbReference>
<comment type="similarity">
    <text evidence="2">In the central section; belongs to the CRISPR-associated helicase Cas3 family.</text>
</comment>
<dbReference type="InterPro" id="IPR014001">
    <property type="entry name" value="Helicase_ATP-bd"/>
</dbReference>
<dbReference type="InterPro" id="IPR001650">
    <property type="entry name" value="Helicase_C-like"/>
</dbReference>
<keyword evidence="5" id="KW-0547">Nucleotide-binding</keyword>
<dbReference type="InterPro" id="IPR006474">
    <property type="entry name" value="Helicase_Cas3_CRISPR-ass_core"/>
</dbReference>
<dbReference type="Gene3D" id="1.10.3210.30">
    <property type="match status" value="1"/>
</dbReference>
<evidence type="ECO:0000256" key="7">
    <source>
        <dbReference type="ARBA" id="ARBA00022806"/>
    </source>
</evidence>
<dbReference type="RefSeq" id="WP_342020577.1">
    <property type="nucleotide sequence ID" value="NZ_JBBYAK010000001.1"/>
</dbReference>
<dbReference type="NCBIfam" id="TIGR01587">
    <property type="entry name" value="cas3_core"/>
    <property type="match status" value="1"/>
</dbReference>
<keyword evidence="6" id="KW-0378">Hydrolase</keyword>
<dbReference type="SUPFAM" id="SSF52540">
    <property type="entry name" value="P-loop containing nucleoside triphosphate hydrolases"/>
    <property type="match status" value="1"/>
</dbReference>
<evidence type="ECO:0000259" key="10">
    <source>
        <dbReference type="PROSITE" id="PS51194"/>
    </source>
</evidence>
<proteinExistence type="inferred from homology"/>
<dbReference type="EMBL" id="JBBYAK010000001">
    <property type="protein sequence ID" value="MEL3958611.1"/>
    <property type="molecule type" value="Genomic_DNA"/>
</dbReference>
<name>A0ABU9K0G3_9BACI</name>
<keyword evidence="4" id="KW-0479">Metal-binding</keyword>
<dbReference type="InterPro" id="IPR038257">
    <property type="entry name" value="CRISPR-assoc_Cas3_HD_sf"/>
</dbReference>
<dbReference type="CDD" id="cd09641">
    <property type="entry name" value="Cas3''_I"/>
    <property type="match status" value="1"/>
</dbReference>
<evidence type="ECO:0000256" key="4">
    <source>
        <dbReference type="ARBA" id="ARBA00022723"/>
    </source>
</evidence>
<evidence type="ECO:0000256" key="5">
    <source>
        <dbReference type="ARBA" id="ARBA00022741"/>
    </source>
</evidence>
<gene>
    <name evidence="12" type="primary">cas3</name>
    <name evidence="12" type="ORF">NST17_15725</name>
</gene>
<sequence length="791" mass="92674">MKVLYSHPDQSLQNHLEGVLKSVKQLWEQRQFTGWETPEDKRRLHDLLCVAAVFHDFAKATSYFQDYILSENKTKTLLSRHSLLSAIVSYFIGKKFLESQQHDLYEPLFLFLAVKRHHGNMNNLLSEVNIHQEERHYLLKQVKAIDYEAWNNIVFHLTPSLPEKIKSIHPLAEEQVTQWIEIFFEKDIRDWRRKIRRELKPQTILTIQLYYKYCSLYSLLLDADKNQAALRDKLKMDRKEINSLCVDRYRTEQNWSLVGINRLRDKAYHEVKENIVQASGRLFSINLPTGLGKTIISLKAALQLRERRRRERGFAPRIIYALPFLSVIDQNAKVFEEVLRYQSFPVDAFMLIKHHSMADPYEDKFSGTDYEINENQAQVLMESWQAELICTTFVQLFQTLISNRNRALRKFHRLSNAILVIDEIQAVPVKFWPLMREMLLELTRGMATDVILLTATQPELFEPTDGLFELCDRQKYFNLMDRVRLFPNVSIKQTIEEFVDGLNLCPECSYLFILNTISSAKELFAKLKLKLKGPIAFLSTHIPPKERLKRIEQIKEGKYRVVVSTQLIEAGVDLDFDVIYRDLAPMESIVQSAGRCNRNGLNKGTVYIMHLWNGKKGSFSGLVYPNVAIEETKVLLQQFKEIKEKELFSLIEKYYRIIKEKLSKSESIKYLNAVNTLYFSGEEDLDRIPVSDFQLIEEEYPKINIFIELDKEAKKVWGSFQEIIDMQNALERYKKLLTIKKKFQEYVVSVPAKVKNRPPIVNDHYYVAYNSLNEYYDSETGFITKGVTAIS</sequence>
<reference evidence="12 13" key="1">
    <citation type="submission" date="2024-03" db="EMBL/GenBank/DDBJ databases">
        <title>Bacilli Hybrid Assemblies.</title>
        <authorList>
            <person name="Kovac J."/>
        </authorList>
    </citation>
    <scope>NUCLEOTIDE SEQUENCE [LARGE SCALE GENOMIC DNA]</scope>
    <source>
        <strain evidence="12 13">FSL M8-0022</strain>
    </source>
</reference>
<dbReference type="PANTHER" id="PTHR47957">
    <property type="entry name" value="ATP-DEPENDENT HELICASE HRQ1"/>
    <property type="match status" value="1"/>
</dbReference>
<keyword evidence="13" id="KW-1185">Reference proteome</keyword>
<dbReference type="PROSITE" id="PS51194">
    <property type="entry name" value="HELICASE_CTER"/>
    <property type="match status" value="1"/>
</dbReference>
<dbReference type="Gene3D" id="3.40.50.300">
    <property type="entry name" value="P-loop containing nucleotide triphosphate hydrolases"/>
    <property type="match status" value="2"/>
</dbReference>
<evidence type="ECO:0000313" key="12">
    <source>
        <dbReference type="EMBL" id="MEL3958611.1"/>
    </source>
</evidence>
<dbReference type="PANTHER" id="PTHR47957:SF3">
    <property type="entry name" value="ATP-DEPENDENT HELICASE HRQ1"/>
    <property type="match status" value="1"/>
</dbReference>
<keyword evidence="8" id="KW-0067">ATP-binding</keyword>
<organism evidence="12 13">
    <name type="scientific">Caldifermentibacillus hisashii</name>
    <dbReference type="NCBI Taxonomy" id="996558"/>
    <lineage>
        <taxon>Bacteria</taxon>
        <taxon>Bacillati</taxon>
        <taxon>Bacillota</taxon>
        <taxon>Bacilli</taxon>
        <taxon>Bacillales</taxon>
        <taxon>Bacillaceae</taxon>
        <taxon>Caldifermentibacillus</taxon>
    </lineage>
</organism>
<dbReference type="Pfam" id="PF00270">
    <property type="entry name" value="DEAD"/>
    <property type="match status" value="1"/>
</dbReference>